<keyword evidence="6" id="KW-0961">Cell wall biogenesis/degradation</keyword>
<feature type="active site" evidence="7">
    <location>
        <position position="134"/>
    </location>
</feature>
<dbReference type="InterPro" id="IPR012338">
    <property type="entry name" value="Beta-lactam/transpept-like"/>
</dbReference>
<dbReference type="GO" id="GO:0008360">
    <property type="term" value="P:regulation of cell shape"/>
    <property type="evidence" value="ECO:0007669"/>
    <property type="project" value="UniProtKB-KW"/>
</dbReference>
<evidence type="ECO:0000256" key="3">
    <source>
        <dbReference type="ARBA" id="ARBA00022801"/>
    </source>
</evidence>
<evidence type="ECO:0000256" key="8">
    <source>
        <dbReference type="PIRSR" id="PIRSR618044-2"/>
    </source>
</evidence>
<dbReference type="HOGENOM" id="CLU_027070_1_2_6"/>
<dbReference type="STRING" id="391008.Smal_3640"/>
<evidence type="ECO:0000313" key="12">
    <source>
        <dbReference type="Proteomes" id="UP000001867"/>
    </source>
</evidence>
<proteinExistence type="inferred from homology"/>
<keyword evidence="5" id="KW-0573">Peptidoglycan synthesis</keyword>
<dbReference type="Gene3D" id="3.40.710.10">
    <property type="entry name" value="DD-peptidase/beta-lactamase superfamily"/>
    <property type="match status" value="1"/>
</dbReference>
<dbReference type="GO" id="GO:0006508">
    <property type="term" value="P:proteolysis"/>
    <property type="evidence" value="ECO:0007669"/>
    <property type="project" value="InterPro"/>
</dbReference>
<dbReference type="InterPro" id="IPR001967">
    <property type="entry name" value="Peptidase_S11_N"/>
</dbReference>
<evidence type="ECO:0000256" key="6">
    <source>
        <dbReference type="ARBA" id="ARBA00023316"/>
    </source>
</evidence>
<dbReference type="InterPro" id="IPR018044">
    <property type="entry name" value="Peptidase_S11"/>
</dbReference>
<dbReference type="eggNOG" id="COG1686">
    <property type="taxonomic scope" value="Bacteria"/>
</dbReference>
<dbReference type="Pfam" id="PF00768">
    <property type="entry name" value="Peptidase_S11"/>
    <property type="match status" value="1"/>
</dbReference>
<name>B4SKN2_STRM5</name>
<reference evidence="11 12" key="1">
    <citation type="submission" date="2008-06" db="EMBL/GenBank/DDBJ databases">
        <title>Complete sequence of Stenotrophomonas maltophilia R551-3.</title>
        <authorList>
            <consortium name="US DOE Joint Genome Institute"/>
            <person name="Lucas S."/>
            <person name="Copeland A."/>
            <person name="Lapidus A."/>
            <person name="Glavina del Rio T."/>
            <person name="Dalin E."/>
            <person name="Tice H."/>
            <person name="Pitluck S."/>
            <person name="Chain P."/>
            <person name="Malfatti S."/>
            <person name="Shin M."/>
            <person name="Vergez L."/>
            <person name="Lang D."/>
            <person name="Schmutz J."/>
            <person name="Larimer F."/>
            <person name="Land M."/>
            <person name="Hauser L."/>
            <person name="Kyrpides N."/>
            <person name="Mikhailova N."/>
            <person name="Taghavi S."/>
            <person name="Monchy S."/>
            <person name="Newman L."/>
            <person name="Vangronsveld J."/>
            <person name="van der Lelie D."/>
            <person name="Richardson P."/>
        </authorList>
    </citation>
    <scope>NUCLEOTIDE SEQUENCE [LARGE SCALE GENOMIC DNA]</scope>
    <source>
        <strain evidence="11 12">R551-3</strain>
    </source>
</reference>
<dbReference type="SUPFAM" id="SSF56601">
    <property type="entry name" value="beta-lactamase/transpeptidase-like"/>
    <property type="match status" value="1"/>
</dbReference>
<keyword evidence="11" id="KW-0645">Protease</keyword>
<dbReference type="PANTHER" id="PTHR21581">
    <property type="entry name" value="D-ALANYL-D-ALANINE CARBOXYPEPTIDASE"/>
    <property type="match status" value="1"/>
</dbReference>
<evidence type="ECO:0000313" key="11">
    <source>
        <dbReference type="EMBL" id="ACF53339.1"/>
    </source>
</evidence>
<dbReference type="PANTHER" id="PTHR21581:SF6">
    <property type="entry name" value="TRAFFICKING PROTEIN PARTICLE COMPLEX SUBUNIT 12"/>
    <property type="match status" value="1"/>
</dbReference>
<evidence type="ECO:0000256" key="9">
    <source>
        <dbReference type="RuleBase" id="RU004016"/>
    </source>
</evidence>
<dbReference type="EMBL" id="CP001111">
    <property type="protein sequence ID" value="ACF53339.1"/>
    <property type="molecule type" value="Genomic_DNA"/>
</dbReference>
<dbReference type="GO" id="GO:0009252">
    <property type="term" value="P:peptidoglycan biosynthetic process"/>
    <property type="evidence" value="ECO:0007669"/>
    <property type="project" value="UniProtKB-KW"/>
</dbReference>
<keyword evidence="11" id="KW-0121">Carboxypeptidase</keyword>
<protein>
    <submittedName>
        <fullName evidence="11">Serine-type D-Ala-D-Ala carboxypeptidase</fullName>
        <ecNumber evidence="11">3.4.16.4</ecNumber>
    </submittedName>
</protein>
<sequence>MLAHSYGSTHRQDSCRKPIHTPVIRYPRAAFPYSPPDMPAPPTALSSITIEASTFEVIHQDNAGVARQPASLTKLMTAYAAYACLEEGGRTWDEAVTIAAEDVHVVADDETRMGLVPGEKVSLARLLEGLMIVSGNDAALAIARHLDGSQSAFLDRMNQHARQLGLRSTWFASVSGITTPHHASSARDMAVLAACLLNDHPQILAVTAQRAFAHGSFSRNNQNALLGDDGVDGLKTGYTQAAGFCLAATACQPVPGRAHPVRLITVVLGSDSRDARDALARERLAAGFAALAGSTADA</sequence>
<dbReference type="KEGG" id="smt:Smal_3640"/>
<accession>B4SKN2</accession>
<dbReference type="AlphaFoldDB" id="B4SKN2"/>
<feature type="active site" description="Acyl-ester intermediate" evidence="7">
    <location>
        <position position="71"/>
    </location>
</feature>
<dbReference type="PRINTS" id="PR00725">
    <property type="entry name" value="DADACBPTASE1"/>
</dbReference>
<comment type="similarity">
    <text evidence="1 9">Belongs to the peptidase S11 family.</text>
</comment>
<evidence type="ECO:0000256" key="2">
    <source>
        <dbReference type="ARBA" id="ARBA00022729"/>
    </source>
</evidence>
<feature type="active site" description="Proton acceptor" evidence="7">
    <location>
        <position position="74"/>
    </location>
</feature>
<keyword evidence="3 11" id="KW-0378">Hydrolase</keyword>
<evidence type="ECO:0000256" key="1">
    <source>
        <dbReference type="ARBA" id="ARBA00007164"/>
    </source>
</evidence>
<evidence type="ECO:0000256" key="7">
    <source>
        <dbReference type="PIRSR" id="PIRSR618044-1"/>
    </source>
</evidence>
<keyword evidence="2" id="KW-0732">Signal</keyword>
<evidence type="ECO:0000256" key="4">
    <source>
        <dbReference type="ARBA" id="ARBA00022960"/>
    </source>
</evidence>
<evidence type="ECO:0000259" key="10">
    <source>
        <dbReference type="Pfam" id="PF00768"/>
    </source>
</evidence>
<dbReference type="Proteomes" id="UP000001867">
    <property type="component" value="Chromosome"/>
</dbReference>
<gene>
    <name evidence="11" type="ordered locus">Smal_3640</name>
</gene>
<feature type="binding site" evidence="8">
    <location>
        <position position="235"/>
    </location>
    <ligand>
        <name>substrate</name>
    </ligand>
</feature>
<feature type="domain" description="Peptidase S11 D-alanyl-D-alanine carboxypeptidase A N-terminal" evidence="10">
    <location>
        <begin position="43"/>
        <end position="271"/>
    </location>
</feature>
<dbReference type="GO" id="GO:0009002">
    <property type="term" value="F:serine-type D-Ala-D-Ala carboxypeptidase activity"/>
    <property type="evidence" value="ECO:0007669"/>
    <property type="project" value="UniProtKB-EC"/>
</dbReference>
<dbReference type="EC" id="3.4.16.4" evidence="11"/>
<keyword evidence="4" id="KW-0133">Cell shape</keyword>
<evidence type="ECO:0000256" key="5">
    <source>
        <dbReference type="ARBA" id="ARBA00022984"/>
    </source>
</evidence>
<dbReference type="GO" id="GO:0071555">
    <property type="term" value="P:cell wall organization"/>
    <property type="evidence" value="ECO:0007669"/>
    <property type="project" value="UniProtKB-KW"/>
</dbReference>
<organism evidence="11 12">
    <name type="scientific">Stenotrophomonas maltophilia (strain R551-3)</name>
    <dbReference type="NCBI Taxonomy" id="391008"/>
    <lineage>
        <taxon>Bacteria</taxon>
        <taxon>Pseudomonadati</taxon>
        <taxon>Pseudomonadota</taxon>
        <taxon>Gammaproteobacteria</taxon>
        <taxon>Lysobacterales</taxon>
        <taxon>Lysobacteraceae</taxon>
        <taxon>Stenotrophomonas</taxon>
        <taxon>Stenotrophomonas maltophilia group</taxon>
    </lineage>
</organism>